<protein>
    <submittedName>
        <fullName evidence="1">Uncharacterized protein</fullName>
    </submittedName>
</protein>
<dbReference type="RefSeq" id="WP_072850535.1">
    <property type="nucleotide sequence ID" value="NZ_FQVI01000006.1"/>
</dbReference>
<dbReference type="STRING" id="1122155.SAMN02745158_01531"/>
<sequence>MAADGTDVDITVTDVNNLQDGQKVSVTVAGTDFSFDQLVLSGKDSGGINRILGYKIQRPDGTLIESIANVSVAKGQEIVSFTEDGTKTYRAIPEIGPTTVKGVTYTGSLTYGIAVTDAE</sequence>
<evidence type="ECO:0000313" key="2">
    <source>
        <dbReference type="Proteomes" id="UP000184245"/>
    </source>
</evidence>
<name>A0A1M4WBL2_9CLOT</name>
<proteinExistence type="predicted"/>
<evidence type="ECO:0000313" key="1">
    <source>
        <dbReference type="EMBL" id="SHE78540.1"/>
    </source>
</evidence>
<dbReference type="OrthoDB" id="1853137at2"/>
<organism evidence="1 2">
    <name type="scientific">Lactonifactor longoviformis DSM 17459</name>
    <dbReference type="NCBI Taxonomy" id="1122155"/>
    <lineage>
        <taxon>Bacteria</taxon>
        <taxon>Bacillati</taxon>
        <taxon>Bacillota</taxon>
        <taxon>Clostridia</taxon>
        <taxon>Eubacteriales</taxon>
        <taxon>Clostridiaceae</taxon>
        <taxon>Lactonifactor</taxon>
    </lineage>
</organism>
<keyword evidence="2" id="KW-1185">Reference proteome</keyword>
<dbReference type="AlphaFoldDB" id="A0A1M4WBL2"/>
<reference evidence="1 2" key="1">
    <citation type="submission" date="2016-11" db="EMBL/GenBank/DDBJ databases">
        <authorList>
            <person name="Jaros S."/>
            <person name="Januszkiewicz K."/>
            <person name="Wedrychowicz H."/>
        </authorList>
    </citation>
    <scope>NUCLEOTIDE SEQUENCE [LARGE SCALE GENOMIC DNA]</scope>
    <source>
        <strain evidence="1 2">DSM 17459</strain>
    </source>
</reference>
<accession>A0A1M4WBL2</accession>
<dbReference type="EMBL" id="FQVI01000006">
    <property type="protein sequence ID" value="SHE78540.1"/>
    <property type="molecule type" value="Genomic_DNA"/>
</dbReference>
<dbReference type="Proteomes" id="UP000184245">
    <property type="component" value="Unassembled WGS sequence"/>
</dbReference>
<gene>
    <name evidence="1" type="ORF">SAMN02745158_01531</name>
</gene>